<feature type="chain" id="PRO_5047143782" description="DUF3617 domain-containing protein" evidence="1">
    <location>
        <begin position="24"/>
        <end position="206"/>
    </location>
</feature>
<evidence type="ECO:0000256" key="1">
    <source>
        <dbReference type="SAM" id="SignalP"/>
    </source>
</evidence>
<reference evidence="2 3" key="1">
    <citation type="submission" date="2024-06" db="EMBL/GenBank/DDBJ databases">
        <title>Sorghum-associated microbial communities from plants grown in Nebraska, USA.</title>
        <authorList>
            <person name="Schachtman D."/>
        </authorList>
    </citation>
    <scope>NUCLEOTIDE SEQUENCE [LARGE SCALE GENOMIC DNA]</scope>
    <source>
        <strain evidence="2 3">2709</strain>
    </source>
</reference>
<comment type="caution">
    <text evidence="2">The sequence shown here is derived from an EMBL/GenBank/DDBJ whole genome shotgun (WGS) entry which is preliminary data.</text>
</comment>
<dbReference type="Pfam" id="PF12276">
    <property type="entry name" value="DUF3617"/>
    <property type="match status" value="1"/>
</dbReference>
<proteinExistence type="predicted"/>
<keyword evidence="1" id="KW-0732">Signal</keyword>
<gene>
    <name evidence="2" type="ORF">ABIE13_001216</name>
</gene>
<evidence type="ECO:0000313" key="2">
    <source>
        <dbReference type="EMBL" id="MET4576116.1"/>
    </source>
</evidence>
<evidence type="ECO:0000313" key="3">
    <source>
        <dbReference type="Proteomes" id="UP001549320"/>
    </source>
</evidence>
<protein>
    <recommendedName>
        <fullName evidence="4">DUF3617 domain-containing protein</fullName>
    </recommendedName>
</protein>
<feature type="signal peptide" evidence="1">
    <location>
        <begin position="1"/>
        <end position="23"/>
    </location>
</feature>
<organism evidence="2 3">
    <name type="scientific">Ottowia thiooxydans</name>
    <dbReference type="NCBI Taxonomy" id="219182"/>
    <lineage>
        <taxon>Bacteria</taxon>
        <taxon>Pseudomonadati</taxon>
        <taxon>Pseudomonadota</taxon>
        <taxon>Betaproteobacteria</taxon>
        <taxon>Burkholderiales</taxon>
        <taxon>Comamonadaceae</taxon>
        <taxon>Ottowia</taxon>
    </lineage>
</organism>
<evidence type="ECO:0008006" key="4">
    <source>
        <dbReference type="Google" id="ProtNLM"/>
    </source>
</evidence>
<sequence>MKVAQIAVPVLTVLLAATSVAQAQSVKPGLWDSTVLRLTVDGKDMLAQMNAAQEQMRKSLAQLPPDQRKRMEAMMSAQSGGGATSRICISPEMAAKDGSMFQRPANSECETPKFSKNGNRTNFEMSCKQGGTQTVAKGETLIAGDQMTTKVDAVVTEAGGVKRTSVTETQMKFVSSDCGSVKPVDQLMKDIRTQMDKGAGPAPAKK</sequence>
<dbReference type="RefSeq" id="WP_354442002.1">
    <property type="nucleotide sequence ID" value="NZ_JBEPSH010000002.1"/>
</dbReference>
<dbReference type="InterPro" id="IPR022061">
    <property type="entry name" value="DUF3617"/>
</dbReference>
<name>A0ABV2Q500_9BURK</name>
<keyword evidence="3" id="KW-1185">Reference proteome</keyword>
<dbReference type="EMBL" id="JBEPSH010000002">
    <property type="protein sequence ID" value="MET4576116.1"/>
    <property type="molecule type" value="Genomic_DNA"/>
</dbReference>
<accession>A0ABV2Q500</accession>
<dbReference type="Proteomes" id="UP001549320">
    <property type="component" value="Unassembled WGS sequence"/>
</dbReference>